<feature type="coiled-coil region" evidence="3">
    <location>
        <begin position="606"/>
        <end position="648"/>
    </location>
</feature>
<dbReference type="InterPro" id="IPR009091">
    <property type="entry name" value="RCC1/BLIP-II"/>
</dbReference>
<dbReference type="InterPro" id="IPR002048">
    <property type="entry name" value="EF_hand_dom"/>
</dbReference>
<evidence type="ECO:0000313" key="5">
    <source>
        <dbReference type="EMBL" id="DBA05445.1"/>
    </source>
</evidence>
<keyword evidence="3" id="KW-0175">Coiled coil</keyword>
<dbReference type="Gene3D" id="1.10.238.10">
    <property type="entry name" value="EF-hand"/>
    <property type="match status" value="1"/>
</dbReference>
<dbReference type="InterPro" id="IPR051210">
    <property type="entry name" value="Ub_ligase/GEF_domain"/>
</dbReference>
<dbReference type="InterPro" id="IPR000408">
    <property type="entry name" value="Reg_chr_condens"/>
</dbReference>
<dbReference type="PANTHER" id="PTHR22870">
    <property type="entry name" value="REGULATOR OF CHROMOSOME CONDENSATION"/>
    <property type="match status" value="1"/>
</dbReference>
<reference evidence="5" key="1">
    <citation type="submission" date="2022-11" db="EMBL/GenBank/DDBJ databases">
        <authorList>
            <person name="Morgan W.R."/>
            <person name="Tartar A."/>
        </authorList>
    </citation>
    <scope>NUCLEOTIDE SEQUENCE</scope>
    <source>
        <strain evidence="5">ARSEF 373</strain>
    </source>
</reference>
<dbReference type="EMBL" id="DAKRPA010000001">
    <property type="protein sequence ID" value="DBA05445.1"/>
    <property type="molecule type" value="Genomic_DNA"/>
</dbReference>
<sequence length="1353" mass="151558">MPCVVYIDGIPIESTILDAGHGDGDGANDAASLAALDPEQLFNKYDKDGSGGIDFDEFKVLLTDLNIKLAEPKALAYFKKCDRTKRGAISFEEFRVALFACDPKNPNRTGGFAPGQSLSPKDLFEMFDKGEEGVLDRDGFAEVVEFMGIKLPLDRMEGLFSKYEDPELEALTYYQFKKVWLQIVDVRQELRNRSERFNRFLPTSTLMKKLEMIINLEEQSEARTLWEAAASLEEEQISAQRRFLIDEALLLARTLLSEALDAAGQVYLFGKGAFGRLDGDTVEPDFADFLDFDVVKTLWKERVHPQDPELLAIPPVYENPRNTAVNRAVSHSSSRKGRRASISRTRMGIVTSARAFQGRQVSLVTAFLWGKRIKAVCCGVSIAYAITDTGEVFCWGGNKRQWRYFYDDQTLPTNMTFSRDGRIYQNQGSTLKVQAPELDRPLTVRSEMMKQAIPSQVEENQKEHQQLLLREKYRRVYIKPEPLLLSEEEKAKRLALVGQYYELLEINPVKGIPPYKTLMETVEPELNVDDLGLSLELRGVHMAKQTRLDLMEKLGECLALELECLGEKFQMHMSDQDKLARRHRHDHHDTAVAQIIAHTNLLWNELRILQESIKKAEQEQRDKSESEYNIAREKIFQAKKRLQRQAREGVYDPRNFYLTGLTARGNPLKYYNGQHAVEMMAVGSRHVLAIKQSGMLYTWGVGSFGRLGIQTDESRDDVDAWHRDSAKPQTIPALESMRFRSVACGFGHSLALSTEGKLFTWGSATQGKLGIGQVDAKESFSIEPMLLHLPEPCNVRKIACGPSHSAILTTDGSLFVWGTGDGGKLGLGDGRDIGENQVPRNGGQLNMVDRPTRVVEPFKNEKLVEVSCGSAHTAVLTSVTTFTDGKMIGGRVYIAGSSHALGTLTPRFVLVANDEIKGVPMSKVSCGNAHTAVVSAQGELFTWGNNAGGCTGHPLAIPLVKAPTRVVCLHKIPENLCAQKGVVTAQSSQNASCQANYAISSDKNEFSQTQQEVCPFWQIELKGLSRVQRIHIEFRPPPSSVPDEDELAVLADLTERMESNRTSSAPSTRRPRTSSFKYVLFISVDPFDLEERGKYSVTKSKSQSTFITFSLPMGQLTYTWDVPVDTFGRYVRIQMENSTGMLTLSSVEVMGMAEHDYNGPQVGDVLCSEGLTIAIVRPLATAQMLQDRFRRAIRADRGSRWILEQLETYQPFIHDDTDLMTPCILCKPKEKCTICELEEATFGVTKDSRGRHMTRPLKREEKVAIKPLALEQICQQLLSISMRTEEEEAAAKEAMGLDVLDMASLEKQRAQEDGATQSNSVGVVVKEPRMLLRTLRQFFQLPKRTATKSNQNA</sequence>
<feature type="repeat" description="RCC1" evidence="2">
    <location>
        <begin position="694"/>
        <end position="755"/>
    </location>
</feature>
<dbReference type="PROSITE" id="PS00626">
    <property type="entry name" value="RCC1_2"/>
    <property type="match status" value="1"/>
</dbReference>
<dbReference type="Proteomes" id="UP001146120">
    <property type="component" value="Unassembled WGS sequence"/>
</dbReference>
<dbReference type="GO" id="GO:0005509">
    <property type="term" value="F:calcium ion binding"/>
    <property type="evidence" value="ECO:0007669"/>
    <property type="project" value="InterPro"/>
</dbReference>
<organism evidence="5 6">
    <name type="scientific">Lagenidium giganteum</name>
    <dbReference type="NCBI Taxonomy" id="4803"/>
    <lineage>
        <taxon>Eukaryota</taxon>
        <taxon>Sar</taxon>
        <taxon>Stramenopiles</taxon>
        <taxon>Oomycota</taxon>
        <taxon>Peronosporomycetes</taxon>
        <taxon>Pythiales</taxon>
        <taxon>Pythiaceae</taxon>
    </lineage>
</organism>
<dbReference type="Pfam" id="PF13499">
    <property type="entry name" value="EF-hand_7"/>
    <property type="match status" value="1"/>
</dbReference>
<evidence type="ECO:0000259" key="4">
    <source>
        <dbReference type="PROSITE" id="PS50222"/>
    </source>
</evidence>
<dbReference type="InterPro" id="IPR011992">
    <property type="entry name" value="EF-hand-dom_pair"/>
</dbReference>
<proteinExistence type="predicted"/>
<dbReference type="CDD" id="cd15898">
    <property type="entry name" value="EFh_PI-PLC"/>
    <property type="match status" value="1"/>
</dbReference>
<feature type="domain" description="EF-hand" evidence="4">
    <location>
        <begin position="33"/>
        <end position="68"/>
    </location>
</feature>
<feature type="repeat" description="RCC1" evidence="2">
    <location>
        <begin position="812"/>
        <end position="879"/>
    </location>
</feature>
<feature type="repeat" description="RCC1" evidence="2">
    <location>
        <begin position="890"/>
        <end position="937"/>
    </location>
</feature>
<dbReference type="InterPro" id="IPR058923">
    <property type="entry name" value="RCC1-like_dom"/>
</dbReference>
<dbReference type="PANTHER" id="PTHR22870:SF466">
    <property type="entry name" value="ANKYRIN REPEAT-CONTAINING PROTEIN"/>
    <property type="match status" value="1"/>
</dbReference>
<reference evidence="5" key="2">
    <citation type="journal article" date="2023" name="Microbiol Resour">
        <title>Decontamination and Annotation of the Draft Genome Sequence of the Oomycete Lagenidium giganteum ARSEF 373.</title>
        <authorList>
            <person name="Morgan W.R."/>
            <person name="Tartar A."/>
        </authorList>
    </citation>
    <scope>NUCLEOTIDE SEQUENCE</scope>
    <source>
        <strain evidence="5">ARSEF 373</strain>
    </source>
</reference>
<comment type="caution">
    <text evidence="5">The sequence shown here is derived from an EMBL/GenBank/DDBJ whole genome shotgun (WGS) entry which is preliminary data.</text>
</comment>
<evidence type="ECO:0000256" key="2">
    <source>
        <dbReference type="PROSITE-ProRule" id="PRU00235"/>
    </source>
</evidence>
<dbReference type="SUPFAM" id="SSF47473">
    <property type="entry name" value="EF-hand"/>
    <property type="match status" value="1"/>
</dbReference>
<dbReference type="Gene3D" id="2.130.10.30">
    <property type="entry name" value="Regulator of chromosome condensation 1/beta-lactamase-inhibitor protein II"/>
    <property type="match status" value="2"/>
</dbReference>
<dbReference type="SUPFAM" id="SSF49785">
    <property type="entry name" value="Galactose-binding domain-like"/>
    <property type="match status" value="1"/>
</dbReference>
<accession>A0AAV2ZJ40</accession>
<dbReference type="SMART" id="SM00054">
    <property type="entry name" value="EFh"/>
    <property type="match status" value="2"/>
</dbReference>
<dbReference type="PRINTS" id="PR00633">
    <property type="entry name" value="RCCNDNSATION"/>
</dbReference>
<gene>
    <name evidence="5" type="ORF">N0F65_007607</name>
</gene>
<dbReference type="PROSITE" id="PS50012">
    <property type="entry name" value="RCC1_3"/>
    <property type="match status" value="4"/>
</dbReference>
<dbReference type="Pfam" id="PF13540">
    <property type="entry name" value="RCC1_2"/>
    <property type="match status" value="1"/>
</dbReference>
<feature type="repeat" description="RCC1" evidence="2">
    <location>
        <begin position="756"/>
        <end position="811"/>
    </location>
</feature>
<evidence type="ECO:0000256" key="3">
    <source>
        <dbReference type="SAM" id="Coils"/>
    </source>
</evidence>
<protein>
    <recommendedName>
        <fullName evidence="4">EF-hand domain-containing protein</fullName>
    </recommendedName>
</protein>
<evidence type="ECO:0000256" key="1">
    <source>
        <dbReference type="ARBA" id="ARBA00022737"/>
    </source>
</evidence>
<keyword evidence="6" id="KW-1185">Reference proteome</keyword>
<evidence type="ECO:0000313" key="6">
    <source>
        <dbReference type="Proteomes" id="UP001146120"/>
    </source>
</evidence>
<dbReference type="Pfam" id="PF25390">
    <property type="entry name" value="WD40_RLD"/>
    <property type="match status" value="1"/>
</dbReference>
<keyword evidence="1" id="KW-0677">Repeat</keyword>
<name>A0AAV2ZJ40_9STRA</name>
<dbReference type="SUPFAM" id="SSF50985">
    <property type="entry name" value="RCC1/BLIP-II"/>
    <property type="match status" value="2"/>
</dbReference>
<dbReference type="PROSITE" id="PS50222">
    <property type="entry name" value="EF_HAND_2"/>
    <property type="match status" value="2"/>
</dbReference>
<dbReference type="InterPro" id="IPR008979">
    <property type="entry name" value="Galactose-bd-like_sf"/>
</dbReference>
<dbReference type="Gene3D" id="2.60.120.260">
    <property type="entry name" value="Galactose-binding domain-like"/>
    <property type="match status" value="1"/>
</dbReference>
<feature type="domain" description="EF-hand" evidence="4">
    <location>
        <begin position="69"/>
        <end position="104"/>
    </location>
</feature>